<sequence length="51" mass="5780">MPFSPACQKKTFYPCDWCVMTSLTTPPLCSSQRSMWSSEMAPLPAQRAWPP</sequence>
<name>A0A0H1BET5_9EURO</name>
<organism evidence="1 2">
    <name type="scientific">Blastomyces silverae</name>
    <dbReference type="NCBI Taxonomy" id="2060906"/>
    <lineage>
        <taxon>Eukaryota</taxon>
        <taxon>Fungi</taxon>
        <taxon>Dikarya</taxon>
        <taxon>Ascomycota</taxon>
        <taxon>Pezizomycotina</taxon>
        <taxon>Eurotiomycetes</taxon>
        <taxon>Eurotiomycetidae</taxon>
        <taxon>Onygenales</taxon>
        <taxon>Ajellomycetaceae</taxon>
        <taxon>Blastomyces</taxon>
    </lineage>
</organism>
<dbReference type="Proteomes" id="UP000053573">
    <property type="component" value="Unassembled WGS sequence"/>
</dbReference>
<evidence type="ECO:0000313" key="2">
    <source>
        <dbReference type="Proteomes" id="UP000053573"/>
    </source>
</evidence>
<keyword evidence="2" id="KW-1185">Reference proteome</keyword>
<dbReference type="AlphaFoldDB" id="A0A0H1BET5"/>
<evidence type="ECO:0000313" key="1">
    <source>
        <dbReference type="EMBL" id="KLJ09974.1"/>
    </source>
</evidence>
<dbReference type="EMBL" id="LDEV01002199">
    <property type="protein sequence ID" value="KLJ09974.1"/>
    <property type="molecule type" value="Genomic_DNA"/>
</dbReference>
<accession>A0A0H1BET5</accession>
<comment type="caution">
    <text evidence="1">The sequence shown here is derived from an EMBL/GenBank/DDBJ whole genome shotgun (WGS) entry which is preliminary data.</text>
</comment>
<gene>
    <name evidence="1" type="ORF">EMPG_14625</name>
</gene>
<reference evidence="2" key="1">
    <citation type="journal article" date="2015" name="PLoS Genet.">
        <title>The dynamic genome and transcriptome of the human fungal pathogen Blastomyces and close relative Emmonsia.</title>
        <authorList>
            <person name="Munoz J.F."/>
            <person name="Gauthier G.M."/>
            <person name="Desjardins C.A."/>
            <person name="Gallo J.E."/>
            <person name="Holder J."/>
            <person name="Sullivan T.D."/>
            <person name="Marty A.J."/>
            <person name="Carmen J.C."/>
            <person name="Chen Z."/>
            <person name="Ding L."/>
            <person name="Gujja S."/>
            <person name="Magrini V."/>
            <person name="Misas E."/>
            <person name="Mitreva M."/>
            <person name="Priest M."/>
            <person name="Saif S."/>
            <person name="Whiston E.A."/>
            <person name="Young S."/>
            <person name="Zeng Q."/>
            <person name="Goldman W.E."/>
            <person name="Mardis E.R."/>
            <person name="Taylor J.W."/>
            <person name="McEwen J.G."/>
            <person name="Clay O.K."/>
            <person name="Klein B.S."/>
            <person name="Cuomo C.A."/>
        </authorList>
    </citation>
    <scope>NUCLEOTIDE SEQUENCE [LARGE SCALE GENOMIC DNA]</scope>
    <source>
        <strain evidence="2">UAMH 139</strain>
    </source>
</reference>
<proteinExistence type="predicted"/>
<protein>
    <submittedName>
        <fullName evidence="1">Uncharacterized protein</fullName>
    </submittedName>
</protein>